<protein>
    <submittedName>
        <fullName evidence="1">Uncharacterized protein</fullName>
    </submittedName>
</protein>
<dbReference type="Proteomes" id="UP000199169">
    <property type="component" value="Unassembled WGS sequence"/>
</dbReference>
<dbReference type="EMBL" id="FLQX01000115">
    <property type="protein sequence ID" value="SBT07022.1"/>
    <property type="molecule type" value="Genomic_DNA"/>
</dbReference>
<proteinExistence type="predicted"/>
<name>A0A1A8XRC9_9PROT</name>
<reference evidence="1 2" key="1">
    <citation type="submission" date="2016-06" db="EMBL/GenBank/DDBJ databases">
        <authorList>
            <person name="Kjaerup R.B."/>
            <person name="Dalgaard T.S."/>
            <person name="Juul-Madsen H.R."/>
        </authorList>
    </citation>
    <scope>NUCLEOTIDE SEQUENCE [LARGE SCALE GENOMIC DNA]</scope>
    <source>
        <strain evidence="1">3</strain>
    </source>
</reference>
<keyword evidence="2" id="KW-1185">Reference proteome</keyword>
<dbReference type="AlphaFoldDB" id="A0A1A8XRC9"/>
<accession>A0A1A8XRC9</accession>
<dbReference type="STRING" id="1860102.ACCAA_390009"/>
<organism evidence="1 2">
    <name type="scientific">Candidatus Accumulibacter aalborgensis</name>
    <dbReference type="NCBI Taxonomy" id="1860102"/>
    <lineage>
        <taxon>Bacteria</taxon>
        <taxon>Pseudomonadati</taxon>
        <taxon>Pseudomonadota</taxon>
        <taxon>Betaproteobacteria</taxon>
        <taxon>Candidatus Accumulibacter</taxon>
    </lineage>
</organism>
<evidence type="ECO:0000313" key="1">
    <source>
        <dbReference type="EMBL" id="SBT07022.1"/>
    </source>
</evidence>
<evidence type="ECO:0000313" key="2">
    <source>
        <dbReference type="Proteomes" id="UP000199169"/>
    </source>
</evidence>
<sequence length="57" mass="6435">MFGENDCCADKAIRCWIVSDDWRHSNLSRTLVLQRLPAPNLRLTAVDSDAYTPTGQL</sequence>
<gene>
    <name evidence="1" type="ORF">ACCAA_390009</name>
</gene>